<dbReference type="RefSeq" id="WP_047197091.1">
    <property type="nucleotide sequence ID" value="NZ_CP011371.1"/>
</dbReference>
<gene>
    <name evidence="1" type="ORF">AAW51_5417</name>
</gene>
<protein>
    <submittedName>
        <fullName evidence="1">Uncharacterized protein</fullName>
    </submittedName>
</protein>
<organism evidence="1 2">
    <name type="scientific">Caldimonas brevitalea</name>
    <dbReference type="NCBI Taxonomy" id="413882"/>
    <lineage>
        <taxon>Bacteria</taxon>
        <taxon>Pseudomonadati</taxon>
        <taxon>Pseudomonadota</taxon>
        <taxon>Betaproteobacteria</taxon>
        <taxon>Burkholderiales</taxon>
        <taxon>Sphaerotilaceae</taxon>
        <taxon>Caldimonas</taxon>
    </lineage>
</organism>
<evidence type="ECO:0000313" key="1">
    <source>
        <dbReference type="EMBL" id="AKJ32108.1"/>
    </source>
</evidence>
<keyword evidence="2" id="KW-1185">Reference proteome</keyword>
<evidence type="ECO:0000313" key="2">
    <source>
        <dbReference type="Proteomes" id="UP000035352"/>
    </source>
</evidence>
<dbReference type="KEGG" id="pbh:AAW51_5417"/>
<dbReference type="STRING" id="413882.AAW51_5417"/>
<sequence length="102" mass="11396">MTARETESRLLARCVAAARGQVLAALDQREANVFGLTALVVQPHFPAEAAHLLQASERYFALHPGDKIEPAEVVRKGWVIGLPRWRDMLDLELRHQATERAS</sequence>
<name>A0A0G3BVQ2_9BURK</name>
<dbReference type="EMBL" id="CP011371">
    <property type="protein sequence ID" value="AKJ32108.1"/>
    <property type="molecule type" value="Genomic_DNA"/>
</dbReference>
<accession>A0A0G3BVQ2</accession>
<proteinExistence type="predicted"/>
<reference evidence="1 2" key="1">
    <citation type="submission" date="2015-05" db="EMBL/GenBank/DDBJ databases">
        <authorList>
            <person name="Tang B."/>
            <person name="Yu Y."/>
        </authorList>
    </citation>
    <scope>NUCLEOTIDE SEQUENCE [LARGE SCALE GENOMIC DNA]</scope>
    <source>
        <strain evidence="1 2">DSM 7029</strain>
    </source>
</reference>
<dbReference type="OrthoDB" id="8820245at2"/>
<dbReference type="AlphaFoldDB" id="A0A0G3BVQ2"/>
<dbReference type="Proteomes" id="UP000035352">
    <property type="component" value="Chromosome"/>
</dbReference>